<dbReference type="AlphaFoldDB" id="A0A840RSF7"/>
<gene>
    <name evidence="2" type="ORF">HNR39_001456</name>
</gene>
<dbReference type="PANTHER" id="PTHR33990:SF1">
    <property type="entry name" value="PROTEIN YJDN"/>
    <property type="match status" value="1"/>
</dbReference>
<keyword evidence="3" id="KW-1185">Reference proteome</keyword>
<dbReference type="Proteomes" id="UP000571084">
    <property type="component" value="Unassembled WGS sequence"/>
</dbReference>
<comment type="caution">
    <text evidence="2">The sequence shown here is derived from an EMBL/GenBank/DDBJ whole genome shotgun (WGS) entry which is preliminary data.</text>
</comment>
<evidence type="ECO:0000313" key="2">
    <source>
        <dbReference type="EMBL" id="MBB5199624.1"/>
    </source>
</evidence>
<organism evidence="2 3">
    <name type="scientific">Glaciimonas immobilis</name>
    <dbReference type="NCBI Taxonomy" id="728004"/>
    <lineage>
        <taxon>Bacteria</taxon>
        <taxon>Pseudomonadati</taxon>
        <taxon>Pseudomonadota</taxon>
        <taxon>Betaproteobacteria</taxon>
        <taxon>Burkholderiales</taxon>
        <taxon>Oxalobacteraceae</taxon>
        <taxon>Glaciimonas</taxon>
    </lineage>
</organism>
<dbReference type="PANTHER" id="PTHR33990">
    <property type="entry name" value="PROTEIN YJDN-RELATED"/>
    <property type="match status" value="1"/>
</dbReference>
<name>A0A840RSF7_9BURK</name>
<accession>A0A840RSF7</accession>
<proteinExistence type="predicted"/>
<dbReference type="RefSeq" id="WP_168056531.1">
    <property type="nucleotide sequence ID" value="NZ_JAAOZT010000010.1"/>
</dbReference>
<dbReference type="InterPro" id="IPR029068">
    <property type="entry name" value="Glyas_Bleomycin-R_OHBP_Dase"/>
</dbReference>
<protein>
    <submittedName>
        <fullName evidence="2">PhnB protein</fullName>
    </submittedName>
</protein>
<evidence type="ECO:0000259" key="1">
    <source>
        <dbReference type="Pfam" id="PF06983"/>
    </source>
</evidence>
<dbReference type="InterPro" id="IPR028973">
    <property type="entry name" value="PhnB-like"/>
</dbReference>
<sequence>MQLNPYLSFNGRCEEAFTFYASCLDGEVVAMMTYGETPMADQMAPGWEYKIAHGRLMVGDKLLMGVDTPPDRYEAAKGFHVLLGFDDPEEAGRVFTALATDGTIQLPIAETFWAQQFGILIDRFGTPWMINCEKRADGGDAA</sequence>
<dbReference type="Pfam" id="PF06983">
    <property type="entry name" value="3-dmu-9_3-mt"/>
    <property type="match status" value="1"/>
</dbReference>
<reference evidence="2 3" key="1">
    <citation type="submission" date="2020-08" db="EMBL/GenBank/DDBJ databases">
        <title>Genomic Encyclopedia of Type Strains, Phase IV (KMG-IV): sequencing the most valuable type-strain genomes for metagenomic binning, comparative biology and taxonomic classification.</title>
        <authorList>
            <person name="Goeker M."/>
        </authorList>
    </citation>
    <scope>NUCLEOTIDE SEQUENCE [LARGE SCALE GENOMIC DNA]</scope>
    <source>
        <strain evidence="2 3">DSM 23240</strain>
    </source>
</reference>
<dbReference type="Gene3D" id="3.10.180.10">
    <property type="entry name" value="2,3-Dihydroxybiphenyl 1,2-Dioxygenase, domain 1"/>
    <property type="match status" value="1"/>
</dbReference>
<feature type="domain" description="PhnB-like" evidence="1">
    <location>
        <begin position="3"/>
        <end position="130"/>
    </location>
</feature>
<dbReference type="SUPFAM" id="SSF54593">
    <property type="entry name" value="Glyoxalase/Bleomycin resistance protein/Dihydroxybiphenyl dioxygenase"/>
    <property type="match status" value="1"/>
</dbReference>
<dbReference type="EMBL" id="JACHHQ010000003">
    <property type="protein sequence ID" value="MBB5199624.1"/>
    <property type="molecule type" value="Genomic_DNA"/>
</dbReference>
<evidence type="ECO:0000313" key="3">
    <source>
        <dbReference type="Proteomes" id="UP000571084"/>
    </source>
</evidence>
<dbReference type="CDD" id="cd06588">
    <property type="entry name" value="PhnB_like"/>
    <property type="match status" value="1"/>
</dbReference>